<reference evidence="2" key="1">
    <citation type="submission" date="2018-12" db="EMBL/GenBank/DDBJ databases">
        <authorList>
            <person name="Syme R.A."/>
            <person name="Farfan-Caceres L."/>
            <person name="Lichtenzveig J."/>
        </authorList>
    </citation>
    <scope>NUCLEOTIDE SEQUENCE</scope>
    <source>
        <strain evidence="2">Al4</strain>
    </source>
</reference>
<feature type="compositionally biased region" description="Basic and acidic residues" evidence="1">
    <location>
        <begin position="1"/>
        <end position="10"/>
    </location>
</feature>
<dbReference type="Proteomes" id="UP000651452">
    <property type="component" value="Unassembled WGS sequence"/>
</dbReference>
<dbReference type="Gene3D" id="3.30.710.10">
    <property type="entry name" value="Potassium Channel Kv1.1, Chain A"/>
    <property type="match status" value="1"/>
</dbReference>
<evidence type="ECO:0008006" key="4">
    <source>
        <dbReference type="Google" id="ProtNLM"/>
    </source>
</evidence>
<evidence type="ECO:0000313" key="2">
    <source>
        <dbReference type="EMBL" id="KAF9696486.1"/>
    </source>
</evidence>
<sequence>MNQLKHDESHGQAAKRVSTDPFGSADSYLRDSHEENEVPLDLDYSPGVEPIPGTQIHHPPPAGLQYTNPALYNYASLQFELYGNGPGPQLKSGVGGIPSSAAPKRQFEGPVLHEAALPTPQIVRGKSMFGPSPYTRPDHSSLLHEMLDSYAQPGPGPAIYDDGDSPMSDATRAVGPMTPGALNFGDLSLNSKGYSLPSSPLQDGNHGNRATVRVVPTSSFARLFPEIKPNEIIILFDKGREARKVEKYPLCSASRFFAQLLDGPFLDPCFTRCIRLRDDFPYAITTMLHFVETGSYMWDLRALKEYPRLTTLDFNVHSYLVGSKYGISTLRDRAINAYLSIADHEMNLGFSVLSTGCLLGAQVPLPGNLHVPPADGHTDEESMTMPMDRFLDSLVLLWRNTHSRYDMMRTAVLELIKRDLNKLLQLPFFVTLMRELVEFGDNVVASLSDDGFEVKAFQVPVGGRRPLTMRFDV</sequence>
<gene>
    <name evidence="2" type="ORF">EKO04_005627</name>
</gene>
<protein>
    <recommendedName>
        <fullName evidence="4">BTB domain-containing protein</fullName>
    </recommendedName>
</protein>
<proteinExistence type="predicted"/>
<dbReference type="EMBL" id="RZGK01000009">
    <property type="protein sequence ID" value="KAF9696486.1"/>
    <property type="molecule type" value="Genomic_DNA"/>
</dbReference>
<name>A0A8H7MDM4_9PLEO</name>
<dbReference type="InterPro" id="IPR011333">
    <property type="entry name" value="SKP1/BTB/POZ_sf"/>
</dbReference>
<accession>A0A8H7MDM4</accession>
<dbReference type="AlphaFoldDB" id="A0A8H7MDM4"/>
<evidence type="ECO:0000313" key="3">
    <source>
        <dbReference type="Proteomes" id="UP000651452"/>
    </source>
</evidence>
<comment type="caution">
    <text evidence="2">The sequence shown here is derived from an EMBL/GenBank/DDBJ whole genome shotgun (WGS) entry which is preliminary data.</text>
</comment>
<dbReference type="OrthoDB" id="6359816at2759"/>
<feature type="region of interest" description="Disordered" evidence="1">
    <location>
        <begin position="1"/>
        <end position="62"/>
    </location>
</feature>
<keyword evidence="3" id="KW-1185">Reference proteome</keyword>
<organism evidence="2 3">
    <name type="scientific">Ascochyta lentis</name>
    <dbReference type="NCBI Taxonomy" id="205686"/>
    <lineage>
        <taxon>Eukaryota</taxon>
        <taxon>Fungi</taxon>
        <taxon>Dikarya</taxon>
        <taxon>Ascomycota</taxon>
        <taxon>Pezizomycotina</taxon>
        <taxon>Dothideomycetes</taxon>
        <taxon>Pleosporomycetidae</taxon>
        <taxon>Pleosporales</taxon>
        <taxon>Pleosporineae</taxon>
        <taxon>Didymellaceae</taxon>
        <taxon>Ascochyta</taxon>
    </lineage>
</organism>
<evidence type="ECO:0000256" key="1">
    <source>
        <dbReference type="SAM" id="MobiDB-lite"/>
    </source>
</evidence>
<reference evidence="2" key="2">
    <citation type="submission" date="2020-09" db="EMBL/GenBank/DDBJ databases">
        <title>Reference genome assembly for Australian Ascochyta lentis isolate Al4.</title>
        <authorList>
            <person name="Lee R.C."/>
            <person name="Farfan-Caceres L.M."/>
            <person name="Debler J.W."/>
            <person name="Williams A.H."/>
            <person name="Henares B.M."/>
        </authorList>
    </citation>
    <scope>NUCLEOTIDE SEQUENCE</scope>
    <source>
        <strain evidence="2">Al4</strain>
    </source>
</reference>